<dbReference type="GO" id="GO:0004197">
    <property type="term" value="F:cysteine-type endopeptidase activity"/>
    <property type="evidence" value="ECO:0007669"/>
    <property type="project" value="InterPro"/>
</dbReference>
<dbReference type="Pfam" id="PF00656">
    <property type="entry name" value="Peptidase_C14"/>
    <property type="match status" value="1"/>
</dbReference>
<dbReference type="InterPro" id="IPR001309">
    <property type="entry name" value="Pept_C14_p20"/>
</dbReference>
<comment type="caution">
    <text evidence="11">The sequence shown here is derived from an EMBL/GenBank/DDBJ whole genome shotgun (WGS) entry which is preliminary data.</text>
</comment>
<dbReference type="InterPro" id="IPR029030">
    <property type="entry name" value="Caspase-like_dom_sf"/>
</dbReference>
<proteinExistence type="inferred from homology"/>
<feature type="active site" evidence="7">
    <location>
        <position position="217"/>
    </location>
</feature>
<dbReference type="GO" id="GO:0006508">
    <property type="term" value="P:proteolysis"/>
    <property type="evidence" value="ECO:0007669"/>
    <property type="project" value="UniProtKB-KW"/>
</dbReference>
<evidence type="ECO:0000259" key="9">
    <source>
        <dbReference type="PROSITE" id="PS50207"/>
    </source>
</evidence>
<dbReference type="InterPro" id="IPR011600">
    <property type="entry name" value="Pept_C14_caspase"/>
</dbReference>
<dbReference type="InterPro" id="IPR016129">
    <property type="entry name" value="Caspase_his_AS"/>
</dbReference>
<dbReference type="PANTHER" id="PTHR47901:SF8">
    <property type="entry name" value="CASPASE-3"/>
    <property type="match status" value="1"/>
</dbReference>
<evidence type="ECO:0000256" key="8">
    <source>
        <dbReference type="RuleBase" id="RU003971"/>
    </source>
</evidence>
<comment type="similarity">
    <text evidence="1 8">Belongs to the peptidase C14A family.</text>
</comment>
<evidence type="ECO:0000256" key="2">
    <source>
        <dbReference type="ARBA" id="ARBA00022670"/>
    </source>
</evidence>
<dbReference type="SUPFAM" id="SSF47986">
    <property type="entry name" value="DEATH domain"/>
    <property type="match status" value="1"/>
</dbReference>
<dbReference type="Gene3D" id="3.40.50.1460">
    <property type="match status" value="1"/>
</dbReference>
<protein>
    <recommendedName>
        <fullName evidence="13">Caspase Dronc</fullName>
    </recommendedName>
</protein>
<sequence length="389" mass="44750">DRMDEADRATITHNLVELINQTNLDLILPNLLQRGVFNPIMADKYRRRGPHAFTHLLASLLDTGHHDLVRLLKPGFDIEQHIINTQHGFHQNGLENLGLQHDFVSLGKTPLTVHVTRATRRKDIETPDGPHIYPMGSKPRGYFFMINNVQFVNNIEKTRIGSEVDERNMKSLFEQLGFIVESYRDQGLEDMKRKISEFASRREHSRYDCCVVAIMSHGRKGRSQLDSSIVAVDGQLLDTAWVVEQFNSFNAPQLIRRPKIFFFQSCRGYEEDFGVQPTMGRVEPDGQRSVRIPSMSDTLIGFSTLPGFRSNRDVYLGTWYIASICEVFMKHAHDTDIEDMLKMVNQKVESLETELGALQTSTYENRGFRKFYFNPGLYDDPTSNPFTER</sequence>
<dbReference type="PROSITE" id="PS50207">
    <property type="entry name" value="CASPASE_P10"/>
    <property type="match status" value="1"/>
</dbReference>
<dbReference type="PANTHER" id="PTHR47901">
    <property type="entry name" value="CASPASE RECRUITMENT DOMAIN-CONTAINING PROTEIN 18"/>
    <property type="match status" value="1"/>
</dbReference>
<keyword evidence="4" id="KW-0378">Hydrolase</keyword>
<feature type="non-terminal residue" evidence="11">
    <location>
        <position position="1"/>
    </location>
</feature>
<reference evidence="11" key="1">
    <citation type="journal article" date="2023" name="IScience">
        <title>Live-bearing cockroach genome reveals convergent evolutionary mechanisms linked to viviparity in insects and beyond.</title>
        <authorList>
            <person name="Fouks B."/>
            <person name="Harrison M.C."/>
            <person name="Mikhailova A.A."/>
            <person name="Marchal E."/>
            <person name="English S."/>
            <person name="Carruthers M."/>
            <person name="Jennings E.C."/>
            <person name="Chiamaka E.L."/>
            <person name="Frigard R.A."/>
            <person name="Pippel M."/>
            <person name="Attardo G.M."/>
            <person name="Benoit J.B."/>
            <person name="Bornberg-Bauer E."/>
            <person name="Tobe S.S."/>
        </authorList>
    </citation>
    <scope>NUCLEOTIDE SEQUENCE</scope>
    <source>
        <strain evidence="11">Stay&amp;Tobe</strain>
    </source>
</reference>
<dbReference type="GO" id="GO:0006915">
    <property type="term" value="P:apoptotic process"/>
    <property type="evidence" value="ECO:0007669"/>
    <property type="project" value="UniProtKB-KW"/>
</dbReference>
<dbReference type="EMBL" id="JASPKZ010006212">
    <property type="protein sequence ID" value="KAJ9587516.1"/>
    <property type="molecule type" value="Genomic_DNA"/>
</dbReference>
<evidence type="ECO:0000259" key="10">
    <source>
        <dbReference type="PROSITE" id="PS50208"/>
    </source>
</evidence>
<dbReference type="InterPro" id="IPR002138">
    <property type="entry name" value="Pept_C14_p10"/>
</dbReference>
<evidence type="ECO:0000256" key="6">
    <source>
        <dbReference type="ARBA" id="ARBA00023145"/>
    </source>
</evidence>
<keyword evidence="3" id="KW-0053">Apoptosis</keyword>
<keyword evidence="2" id="KW-0645">Protease</keyword>
<organism evidence="11 12">
    <name type="scientific">Diploptera punctata</name>
    <name type="common">Pacific beetle cockroach</name>
    <dbReference type="NCBI Taxonomy" id="6984"/>
    <lineage>
        <taxon>Eukaryota</taxon>
        <taxon>Metazoa</taxon>
        <taxon>Ecdysozoa</taxon>
        <taxon>Arthropoda</taxon>
        <taxon>Hexapoda</taxon>
        <taxon>Insecta</taxon>
        <taxon>Pterygota</taxon>
        <taxon>Neoptera</taxon>
        <taxon>Polyneoptera</taxon>
        <taxon>Dictyoptera</taxon>
        <taxon>Blattodea</taxon>
        <taxon>Blaberoidea</taxon>
        <taxon>Blaberidae</taxon>
        <taxon>Diplopterinae</taxon>
        <taxon>Diploptera</taxon>
    </lineage>
</organism>
<evidence type="ECO:0000256" key="1">
    <source>
        <dbReference type="ARBA" id="ARBA00010134"/>
    </source>
</evidence>
<accession>A0AAD8EEW3</accession>
<keyword evidence="6" id="KW-0865">Zymogen</keyword>
<evidence type="ECO:0000256" key="3">
    <source>
        <dbReference type="ARBA" id="ARBA00022703"/>
    </source>
</evidence>
<dbReference type="PROSITE" id="PS01121">
    <property type="entry name" value="CASPASE_HIS"/>
    <property type="match status" value="1"/>
</dbReference>
<dbReference type="SUPFAM" id="SSF52129">
    <property type="entry name" value="Caspase-like"/>
    <property type="match status" value="1"/>
</dbReference>
<feature type="domain" description="Caspase family p20" evidence="10">
    <location>
        <begin position="139"/>
        <end position="270"/>
    </location>
</feature>
<keyword evidence="12" id="KW-1185">Reference proteome</keyword>
<dbReference type="PROSITE" id="PS50208">
    <property type="entry name" value="CASPASE_P20"/>
    <property type="match status" value="1"/>
</dbReference>
<gene>
    <name evidence="11" type="ORF">L9F63_028233</name>
</gene>
<dbReference type="InterPro" id="IPR002398">
    <property type="entry name" value="Pept_C14"/>
</dbReference>
<feature type="active site" evidence="7">
    <location>
        <position position="266"/>
    </location>
</feature>
<dbReference type="PRINTS" id="PR00376">
    <property type="entry name" value="IL1BCENZYME"/>
</dbReference>
<dbReference type="Proteomes" id="UP001233999">
    <property type="component" value="Unassembled WGS sequence"/>
</dbReference>
<dbReference type="AlphaFoldDB" id="A0AAD8EEW3"/>
<dbReference type="CDD" id="cd00032">
    <property type="entry name" value="CASc"/>
    <property type="match status" value="1"/>
</dbReference>
<name>A0AAD8EEW3_DIPPU</name>
<dbReference type="InterPro" id="IPR015917">
    <property type="entry name" value="Pept_C14A"/>
</dbReference>
<evidence type="ECO:0000256" key="5">
    <source>
        <dbReference type="ARBA" id="ARBA00022807"/>
    </source>
</evidence>
<keyword evidence="5" id="KW-0788">Thiol protease</keyword>
<dbReference type="SMART" id="SM00115">
    <property type="entry name" value="CASc"/>
    <property type="match status" value="1"/>
</dbReference>
<evidence type="ECO:0000256" key="4">
    <source>
        <dbReference type="ARBA" id="ARBA00022801"/>
    </source>
</evidence>
<feature type="domain" description="Caspase family p10" evidence="9">
    <location>
        <begin position="288"/>
        <end position="375"/>
    </location>
</feature>
<reference evidence="11" key="2">
    <citation type="submission" date="2023-05" db="EMBL/GenBank/DDBJ databases">
        <authorList>
            <person name="Fouks B."/>
        </authorList>
    </citation>
    <scope>NUCLEOTIDE SEQUENCE</scope>
    <source>
        <strain evidence="11">Stay&amp;Tobe</strain>
        <tissue evidence="11">Testes</tissue>
    </source>
</reference>
<evidence type="ECO:0000256" key="7">
    <source>
        <dbReference type="PIRSR" id="PIRSR038001-1"/>
    </source>
</evidence>
<dbReference type="InterPro" id="IPR011029">
    <property type="entry name" value="DEATH-like_dom_sf"/>
</dbReference>
<dbReference type="PIRSF" id="PIRSF038001">
    <property type="entry name" value="Caspase_ICE"/>
    <property type="match status" value="1"/>
</dbReference>
<evidence type="ECO:0000313" key="12">
    <source>
        <dbReference type="Proteomes" id="UP001233999"/>
    </source>
</evidence>
<evidence type="ECO:0000313" key="11">
    <source>
        <dbReference type="EMBL" id="KAJ9587516.1"/>
    </source>
</evidence>
<dbReference type="CDD" id="cd01671">
    <property type="entry name" value="CARD"/>
    <property type="match status" value="1"/>
</dbReference>
<evidence type="ECO:0008006" key="13">
    <source>
        <dbReference type="Google" id="ProtNLM"/>
    </source>
</evidence>